<organism evidence="1">
    <name type="scientific">freshwater metagenome</name>
    <dbReference type="NCBI Taxonomy" id="449393"/>
    <lineage>
        <taxon>unclassified sequences</taxon>
        <taxon>metagenomes</taxon>
        <taxon>ecological metagenomes</taxon>
    </lineage>
</organism>
<evidence type="ECO:0000313" key="1">
    <source>
        <dbReference type="EMBL" id="CAB4920151.1"/>
    </source>
</evidence>
<proteinExistence type="predicted"/>
<sequence>MLIKEAEKINYYIKTFLGDKKGIAINIGSSTAEFTDILQPYIRNLVLKPLSKHFKILNLDIKNQQGVDLVADFTTPEGQRAISNLNGNLYLISNLLEHIPDYEVGIKSITQLLKKDNFLILSGPKSFPYHPDPIDNMFRPNLKQLRDFFEQDFEIIDLQIVRSGTVFSSSVLMQNPKSTGKAIKSKGSLLKLITNPAFIIRMIKNVFYPASAFCMLAIKK</sequence>
<name>A0A6J7HGN7_9ZZZZ</name>
<protein>
    <submittedName>
        <fullName evidence="1">Unannotated protein</fullName>
    </submittedName>
</protein>
<dbReference type="AlphaFoldDB" id="A0A6J7HGN7"/>
<dbReference type="EMBL" id="CAFBMS010000044">
    <property type="protein sequence ID" value="CAB4920151.1"/>
    <property type="molecule type" value="Genomic_DNA"/>
</dbReference>
<gene>
    <name evidence="1" type="ORF">UFOPK3614_00816</name>
</gene>
<reference evidence="1" key="1">
    <citation type="submission" date="2020-05" db="EMBL/GenBank/DDBJ databases">
        <authorList>
            <person name="Chiriac C."/>
            <person name="Salcher M."/>
            <person name="Ghai R."/>
            <person name="Kavagutti S V."/>
        </authorList>
    </citation>
    <scope>NUCLEOTIDE SEQUENCE</scope>
</reference>
<accession>A0A6J7HGN7</accession>